<dbReference type="EMBL" id="BSYR01000004">
    <property type="protein sequence ID" value="GMI67222.1"/>
    <property type="molecule type" value="Genomic_DNA"/>
</dbReference>
<proteinExistence type="predicted"/>
<dbReference type="Pfam" id="PF23551">
    <property type="entry name" value="Zn_ribbon_20"/>
    <property type="match status" value="1"/>
</dbReference>
<dbReference type="PANTHER" id="PTHR45496">
    <property type="entry name" value="CHAPERONE DNAJ-DOMAIN SUPERFAMILY PROTEIN"/>
    <property type="match status" value="1"/>
</dbReference>
<sequence length="216" mass="24307">MTDKFTSRQKVASSGFNPLQSDGQTIRKKIADDQRRETHFFNMGVNGNKLKRRDVKQGKRGEIKPKKGPVETGNVKGTFWAACSYCYYKFEYEKKYEECNLRCRNCRKGFHAVAVAAPPEHLWVQYCSGNSSMSDKKGSKRRDTAKKHVVVEISDSENEEEMEVKAQGFNSGGGRGVMKRVKSMAKCTKKIAGRGVKSKKVEAGAADDWNEDESES</sequence>
<evidence type="ECO:0000259" key="2">
    <source>
        <dbReference type="Pfam" id="PF23551"/>
    </source>
</evidence>
<comment type="caution">
    <text evidence="3">The sequence shown here is derived from an EMBL/GenBank/DDBJ whole genome shotgun (WGS) entry which is preliminary data.</text>
</comment>
<dbReference type="InterPro" id="IPR053052">
    <property type="entry name" value="Imprinting_Balance_Reg"/>
</dbReference>
<protein>
    <recommendedName>
        <fullName evidence="2">Zinc beta-ribbon domain-containing protein</fullName>
    </recommendedName>
</protein>
<feature type="domain" description="Zinc beta-ribbon" evidence="2">
    <location>
        <begin position="79"/>
        <end position="113"/>
    </location>
</feature>
<organism evidence="3 4">
    <name type="scientific">Hibiscus trionum</name>
    <name type="common">Flower of an hour</name>
    <dbReference type="NCBI Taxonomy" id="183268"/>
    <lineage>
        <taxon>Eukaryota</taxon>
        <taxon>Viridiplantae</taxon>
        <taxon>Streptophyta</taxon>
        <taxon>Embryophyta</taxon>
        <taxon>Tracheophyta</taxon>
        <taxon>Spermatophyta</taxon>
        <taxon>Magnoliopsida</taxon>
        <taxon>eudicotyledons</taxon>
        <taxon>Gunneridae</taxon>
        <taxon>Pentapetalae</taxon>
        <taxon>rosids</taxon>
        <taxon>malvids</taxon>
        <taxon>Malvales</taxon>
        <taxon>Malvaceae</taxon>
        <taxon>Malvoideae</taxon>
        <taxon>Hibiscus</taxon>
    </lineage>
</organism>
<dbReference type="Proteomes" id="UP001165190">
    <property type="component" value="Unassembled WGS sequence"/>
</dbReference>
<feature type="compositionally biased region" description="Polar residues" evidence="1">
    <location>
        <begin position="8"/>
        <end position="24"/>
    </location>
</feature>
<evidence type="ECO:0000256" key="1">
    <source>
        <dbReference type="SAM" id="MobiDB-lite"/>
    </source>
</evidence>
<accession>A0A9W7GX86</accession>
<dbReference type="PANTHER" id="PTHR45496:SF12">
    <property type="entry name" value="J DOMAIN-CONTAINING PROTEIN"/>
    <property type="match status" value="1"/>
</dbReference>
<dbReference type="OrthoDB" id="1000894at2759"/>
<name>A0A9W7GX86_HIBTR</name>
<evidence type="ECO:0000313" key="4">
    <source>
        <dbReference type="Proteomes" id="UP001165190"/>
    </source>
</evidence>
<evidence type="ECO:0000313" key="3">
    <source>
        <dbReference type="EMBL" id="GMI67222.1"/>
    </source>
</evidence>
<dbReference type="InterPro" id="IPR056988">
    <property type="entry name" value="Zn_ribbon_pln"/>
</dbReference>
<feature type="region of interest" description="Disordered" evidence="1">
    <location>
        <begin position="194"/>
        <end position="216"/>
    </location>
</feature>
<dbReference type="AlphaFoldDB" id="A0A9W7GX86"/>
<gene>
    <name evidence="3" type="ORF">HRI_000391500</name>
</gene>
<reference evidence="3" key="1">
    <citation type="submission" date="2023-05" db="EMBL/GenBank/DDBJ databases">
        <title>Genome and transcriptome analyses reveal genes involved in the formation of fine ridges on petal epidermal cells in Hibiscus trionum.</title>
        <authorList>
            <person name="Koshimizu S."/>
            <person name="Masuda S."/>
            <person name="Ishii T."/>
            <person name="Shirasu K."/>
            <person name="Hoshino A."/>
            <person name="Arita M."/>
        </authorList>
    </citation>
    <scope>NUCLEOTIDE SEQUENCE</scope>
    <source>
        <strain evidence="3">Hamamatsu line</strain>
    </source>
</reference>
<feature type="region of interest" description="Disordered" evidence="1">
    <location>
        <begin position="1"/>
        <end position="33"/>
    </location>
</feature>
<keyword evidence="4" id="KW-1185">Reference proteome</keyword>